<evidence type="ECO:0000313" key="2">
    <source>
        <dbReference type="Proteomes" id="UP000663908"/>
    </source>
</evidence>
<reference evidence="1 2" key="1">
    <citation type="submission" date="2021-03" db="EMBL/GenBank/DDBJ databases">
        <title>Complete genome sequence of Streptomyces cyanogenus S136, producer of anticancer angucycline landomycin A.</title>
        <authorList>
            <person name="Hrab P."/>
            <person name="Ruckert C."/>
            <person name="Busche T."/>
            <person name="Ostash I."/>
            <person name="Kalinowski J."/>
            <person name="Fedorenko V."/>
            <person name="Yushchuk O."/>
            <person name="Ostash B."/>
        </authorList>
    </citation>
    <scope>NUCLEOTIDE SEQUENCE [LARGE SCALE GENOMIC DNA]</scope>
    <source>
        <strain evidence="1 2">S136</strain>
    </source>
</reference>
<dbReference type="InterPro" id="IPR036396">
    <property type="entry name" value="Cyt_P450_sf"/>
</dbReference>
<keyword evidence="2" id="KW-1185">Reference proteome</keyword>
<dbReference type="Proteomes" id="UP000663908">
    <property type="component" value="Chromosome"/>
</dbReference>
<sequence length="124" mass="13375">MATPPARTPHPPPEPCRWFPRADNARLLGQGAVAPMELPDGVEGVAVLGHEGPKEFLQHPEVAKSARHFTALREGRITEGGPLLTFALPGMTTADGADHRRLRSLAARAFTPAGWRNSGRVERS</sequence>
<accession>A0ABX7TIS6</accession>
<dbReference type="SUPFAM" id="SSF48264">
    <property type="entry name" value="Cytochrome P450"/>
    <property type="match status" value="1"/>
</dbReference>
<name>A0ABX7TIS6_STRCY</name>
<evidence type="ECO:0008006" key="3">
    <source>
        <dbReference type="Google" id="ProtNLM"/>
    </source>
</evidence>
<protein>
    <recommendedName>
        <fullName evidence="3">Cytochrome P450</fullName>
    </recommendedName>
</protein>
<evidence type="ECO:0000313" key="1">
    <source>
        <dbReference type="EMBL" id="QTD96490.1"/>
    </source>
</evidence>
<gene>
    <name evidence="1" type="ORF">S1361_03970</name>
</gene>
<dbReference type="EMBL" id="CP071839">
    <property type="protein sequence ID" value="QTD96490.1"/>
    <property type="molecule type" value="Genomic_DNA"/>
</dbReference>
<dbReference type="Gene3D" id="1.10.630.10">
    <property type="entry name" value="Cytochrome P450"/>
    <property type="match status" value="1"/>
</dbReference>
<proteinExistence type="predicted"/>
<organism evidence="1 2">
    <name type="scientific">Streptomyces cyanogenus</name>
    <dbReference type="NCBI Taxonomy" id="80860"/>
    <lineage>
        <taxon>Bacteria</taxon>
        <taxon>Bacillati</taxon>
        <taxon>Actinomycetota</taxon>
        <taxon>Actinomycetes</taxon>
        <taxon>Kitasatosporales</taxon>
        <taxon>Streptomycetaceae</taxon>
        <taxon>Streptomyces</taxon>
    </lineage>
</organism>